<dbReference type="Proteomes" id="UP000054359">
    <property type="component" value="Unassembled WGS sequence"/>
</dbReference>
<dbReference type="EMBL" id="KK115348">
    <property type="protein sequence ID" value="KFM64878.1"/>
    <property type="molecule type" value="Genomic_DNA"/>
</dbReference>
<protein>
    <submittedName>
        <fullName evidence="3">Zinc finger protein 423</fullName>
    </submittedName>
</protein>
<keyword evidence="1" id="KW-0863">Zinc-finger</keyword>
<dbReference type="SUPFAM" id="SSF57667">
    <property type="entry name" value="beta-beta-alpha zinc fingers"/>
    <property type="match status" value="1"/>
</dbReference>
<evidence type="ECO:0000259" key="2">
    <source>
        <dbReference type="PROSITE" id="PS50157"/>
    </source>
</evidence>
<name>A0A087TID9_STEMI</name>
<gene>
    <name evidence="3" type="ORF">X975_23827</name>
</gene>
<dbReference type="PROSITE" id="PS00028">
    <property type="entry name" value="ZINC_FINGER_C2H2_1"/>
    <property type="match status" value="2"/>
</dbReference>
<feature type="domain" description="C2H2-type" evidence="2">
    <location>
        <begin position="68"/>
        <end position="97"/>
    </location>
</feature>
<keyword evidence="1" id="KW-0862">Zinc</keyword>
<evidence type="ECO:0000313" key="3">
    <source>
        <dbReference type="EMBL" id="KFM64878.1"/>
    </source>
</evidence>
<dbReference type="PROSITE" id="PS50157">
    <property type="entry name" value="ZINC_FINGER_C2H2_2"/>
    <property type="match status" value="2"/>
</dbReference>
<keyword evidence="4" id="KW-1185">Reference proteome</keyword>
<feature type="non-terminal residue" evidence="3">
    <location>
        <position position="135"/>
    </location>
</feature>
<dbReference type="InterPro" id="IPR036236">
    <property type="entry name" value="Znf_C2H2_sf"/>
</dbReference>
<accession>A0A087TID9</accession>
<dbReference type="SMART" id="SM00355">
    <property type="entry name" value="ZnF_C2H2"/>
    <property type="match status" value="2"/>
</dbReference>
<keyword evidence="1" id="KW-0479">Metal-binding</keyword>
<feature type="domain" description="C2H2-type" evidence="2">
    <location>
        <begin position="99"/>
        <end position="129"/>
    </location>
</feature>
<evidence type="ECO:0000256" key="1">
    <source>
        <dbReference type="PROSITE-ProRule" id="PRU00042"/>
    </source>
</evidence>
<proteinExistence type="predicted"/>
<dbReference type="GO" id="GO:0008270">
    <property type="term" value="F:zinc ion binding"/>
    <property type="evidence" value="ECO:0007669"/>
    <property type="project" value="UniProtKB-KW"/>
</dbReference>
<dbReference type="InterPro" id="IPR013087">
    <property type="entry name" value="Znf_C2H2_type"/>
</dbReference>
<sequence>MHAKFHLKHISYEPPLGTPAPCCVCSRMFDPGNLIIRASGKASDSLPPHTYMCKDCFHSKGDGETGSLRCSDCGVKFESYGDLDVHRKVMHHRADKKTYQCIKCQMSFESEADIQAHVTCHVLHEGTHHECRLCH</sequence>
<dbReference type="OrthoDB" id="10014897at2759"/>
<evidence type="ECO:0000313" key="4">
    <source>
        <dbReference type="Proteomes" id="UP000054359"/>
    </source>
</evidence>
<dbReference type="AlphaFoldDB" id="A0A087TID9"/>
<organism evidence="3 4">
    <name type="scientific">Stegodyphus mimosarum</name>
    <name type="common">African social velvet spider</name>
    <dbReference type="NCBI Taxonomy" id="407821"/>
    <lineage>
        <taxon>Eukaryota</taxon>
        <taxon>Metazoa</taxon>
        <taxon>Ecdysozoa</taxon>
        <taxon>Arthropoda</taxon>
        <taxon>Chelicerata</taxon>
        <taxon>Arachnida</taxon>
        <taxon>Araneae</taxon>
        <taxon>Araneomorphae</taxon>
        <taxon>Entelegynae</taxon>
        <taxon>Eresoidea</taxon>
        <taxon>Eresidae</taxon>
        <taxon>Stegodyphus</taxon>
    </lineage>
</organism>
<dbReference type="STRING" id="407821.A0A087TID9"/>
<dbReference type="Gene3D" id="3.30.160.60">
    <property type="entry name" value="Classic Zinc Finger"/>
    <property type="match status" value="1"/>
</dbReference>
<reference evidence="3 4" key="1">
    <citation type="submission" date="2013-11" db="EMBL/GenBank/DDBJ databases">
        <title>Genome sequencing of Stegodyphus mimosarum.</title>
        <authorList>
            <person name="Bechsgaard J."/>
        </authorList>
    </citation>
    <scope>NUCLEOTIDE SEQUENCE [LARGE SCALE GENOMIC DNA]</scope>
</reference>